<comment type="caution">
    <text evidence="1">The sequence shown here is derived from an EMBL/GenBank/DDBJ whole genome shotgun (WGS) entry which is preliminary data.</text>
</comment>
<evidence type="ECO:0000313" key="2">
    <source>
        <dbReference type="Proteomes" id="UP000238479"/>
    </source>
</evidence>
<dbReference type="Gramene" id="PRQ54521">
    <property type="protein sequence ID" value="PRQ54521"/>
    <property type="gene ID" value="RchiOBHm_Chr1g0314601"/>
</dbReference>
<dbReference type="EMBL" id="PDCK01000039">
    <property type="protein sequence ID" value="PRQ54521.1"/>
    <property type="molecule type" value="Genomic_DNA"/>
</dbReference>
<dbReference type="AlphaFoldDB" id="A0A2P6S754"/>
<keyword evidence="2" id="KW-1185">Reference proteome</keyword>
<evidence type="ECO:0000313" key="1">
    <source>
        <dbReference type="EMBL" id="PRQ54521.1"/>
    </source>
</evidence>
<protein>
    <submittedName>
        <fullName evidence="1">Uncharacterized protein</fullName>
    </submittedName>
</protein>
<dbReference type="Proteomes" id="UP000238479">
    <property type="component" value="Chromosome 1"/>
</dbReference>
<proteinExistence type="predicted"/>
<name>A0A2P6S754_ROSCH</name>
<sequence>MEKKVPFSLFFAFQNLETKKGVVLISNGVQWEPYLGYLTKETADPTFKSAELPCNMQEFSMLFLLLILDNCTQNTESVFVIRTNQLGNFLTFLIHVQTNHHMFLALKLTQTFNHREFLAQLSRLVYRHGIYAQPLGIILQLSPLLSSSKV</sequence>
<organism evidence="1 2">
    <name type="scientific">Rosa chinensis</name>
    <name type="common">China rose</name>
    <dbReference type="NCBI Taxonomy" id="74649"/>
    <lineage>
        <taxon>Eukaryota</taxon>
        <taxon>Viridiplantae</taxon>
        <taxon>Streptophyta</taxon>
        <taxon>Embryophyta</taxon>
        <taxon>Tracheophyta</taxon>
        <taxon>Spermatophyta</taxon>
        <taxon>Magnoliopsida</taxon>
        <taxon>eudicotyledons</taxon>
        <taxon>Gunneridae</taxon>
        <taxon>Pentapetalae</taxon>
        <taxon>rosids</taxon>
        <taxon>fabids</taxon>
        <taxon>Rosales</taxon>
        <taxon>Rosaceae</taxon>
        <taxon>Rosoideae</taxon>
        <taxon>Rosoideae incertae sedis</taxon>
        <taxon>Rosa</taxon>
    </lineage>
</organism>
<reference evidence="1 2" key="1">
    <citation type="journal article" date="2018" name="Nat. Genet.">
        <title>The Rosa genome provides new insights in the design of modern roses.</title>
        <authorList>
            <person name="Bendahmane M."/>
        </authorList>
    </citation>
    <scope>NUCLEOTIDE SEQUENCE [LARGE SCALE GENOMIC DNA]</scope>
    <source>
        <strain evidence="2">cv. Old Blush</strain>
    </source>
</reference>
<gene>
    <name evidence="1" type="ORF">RchiOBHm_Chr1g0314601</name>
</gene>
<accession>A0A2P6S754</accession>